<dbReference type="KEGG" id="fdv:JJC05_09090"/>
<dbReference type="InterPro" id="IPR010093">
    <property type="entry name" value="SinI_DNA-bd"/>
</dbReference>
<gene>
    <name evidence="2" type="ORF">JJC05_09090</name>
</gene>
<protein>
    <submittedName>
        <fullName evidence="2">Helix-turn-helix domain-containing protein</fullName>
    </submittedName>
</protein>
<evidence type="ECO:0000313" key="2">
    <source>
        <dbReference type="EMBL" id="QYS88024.1"/>
    </source>
</evidence>
<dbReference type="GO" id="GO:0003677">
    <property type="term" value="F:DNA binding"/>
    <property type="evidence" value="ECO:0007669"/>
    <property type="project" value="InterPro"/>
</dbReference>
<dbReference type="NCBIfam" id="TIGR01764">
    <property type="entry name" value="excise"/>
    <property type="match status" value="1"/>
</dbReference>
<name>A0A8G0KUJ5_9FLAO</name>
<proteinExistence type="predicted"/>
<dbReference type="EMBL" id="CP067378">
    <property type="protein sequence ID" value="QYS88024.1"/>
    <property type="molecule type" value="Genomic_DNA"/>
</dbReference>
<dbReference type="SUPFAM" id="SSF46955">
    <property type="entry name" value="Putative DNA-binding domain"/>
    <property type="match status" value="1"/>
</dbReference>
<dbReference type="Proteomes" id="UP000824721">
    <property type="component" value="Chromosome"/>
</dbReference>
<sequence>MSSDIAVITIPLTEWNEIKNNITTINKNLIELKGIGKPEFLTPKEVCELLKCSRNTFQSYIEKGYLEPVRINTKKYSKLLVKRSDVDYFLLSRSENKN</sequence>
<accession>A0A8G0KUJ5</accession>
<feature type="domain" description="Helix-turn-helix" evidence="1">
    <location>
        <begin position="40"/>
        <end position="93"/>
    </location>
</feature>
<dbReference type="AlphaFoldDB" id="A0A8G0KUJ5"/>
<dbReference type="InterPro" id="IPR009061">
    <property type="entry name" value="DNA-bd_dom_put_sf"/>
</dbReference>
<reference evidence="2" key="1">
    <citation type="submission" date="2020-12" db="EMBL/GenBank/DDBJ databases">
        <title>Genome sequencing of genetic groups of Flavobacterium columnare.</title>
        <authorList>
            <person name="Waldbieser G.C."/>
            <person name="Griffin M.J."/>
            <person name="LaFrentz B.R."/>
        </authorList>
    </citation>
    <scope>NUCLEOTIDE SEQUENCE</scope>
    <source>
        <strain evidence="2">90-106</strain>
    </source>
</reference>
<organism evidence="2">
    <name type="scientific">Flavobacterium columnare</name>
    <dbReference type="NCBI Taxonomy" id="996"/>
    <lineage>
        <taxon>Bacteria</taxon>
        <taxon>Pseudomonadati</taxon>
        <taxon>Bacteroidota</taxon>
        <taxon>Flavobacteriia</taxon>
        <taxon>Flavobacteriales</taxon>
        <taxon>Flavobacteriaceae</taxon>
        <taxon>Flavobacterium</taxon>
    </lineage>
</organism>
<evidence type="ECO:0000259" key="1">
    <source>
        <dbReference type="Pfam" id="PF12728"/>
    </source>
</evidence>
<dbReference type="InterPro" id="IPR041657">
    <property type="entry name" value="HTH_17"/>
</dbReference>
<dbReference type="Pfam" id="PF12728">
    <property type="entry name" value="HTH_17"/>
    <property type="match status" value="1"/>
</dbReference>